<protein>
    <submittedName>
        <fullName evidence="2">Uncharacterized protein</fullName>
    </submittedName>
</protein>
<dbReference type="EMBL" id="BSRX01000041">
    <property type="protein sequence ID" value="GLW57681.1"/>
    <property type="molecule type" value="Genomic_DNA"/>
</dbReference>
<comment type="caution">
    <text evidence="2">The sequence shown here is derived from an EMBL/GenBank/DDBJ whole genome shotgun (WGS) entry which is preliminary data.</text>
</comment>
<evidence type="ECO:0000313" key="2">
    <source>
        <dbReference type="EMBL" id="GLW57681.1"/>
    </source>
</evidence>
<dbReference type="RefSeq" id="WP_033253156.1">
    <property type="nucleotide sequence ID" value="NZ_BSRX01000041.1"/>
</dbReference>
<dbReference type="Proteomes" id="UP001165143">
    <property type="component" value="Unassembled WGS sequence"/>
</dbReference>
<evidence type="ECO:0000256" key="1">
    <source>
        <dbReference type="SAM" id="MobiDB-lite"/>
    </source>
</evidence>
<sequence>MTDQDAELTTRLDAFGALLAEAERRGTGRGGHDGQDEQDSQDDQDDRDDRDGRDGQDAYERVEAARLALGAALGADRAATARLAGRVLGLLVRERPWNAQLIGPLVGAIGHRATLEGLTALMHQGSWQQRGNAAAAAYHLPFHRDPAPLAVLAAEHRSAPLPRERLPERYLEALRLAHRPAEPYADLWPRFWLAAAECFTACPDGEVRDLLALAFPLEHPDHLPEAAPVLAEARRIARRTAAREPGAAGHRRLLAGSTGYGAALQGRPGADRAA</sequence>
<reference evidence="2" key="1">
    <citation type="submission" date="2023-02" db="EMBL/GenBank/DDBJ databases">
        <title>Kitasatospora phosalacinea NBRC 14362.</title>
        <authorList>
            <person name="Ichikawa N."/>
            <person name="Sato H."/>
            <person name="Tonouchi N."/>
        </authorList>
    </citation>
    <scope>NUCLEOTIDE SEQUENCE</scope>
    <source>
        <strain evidence="2">NBRC 14362</strain>
    </source>
</reference>
<dbReference type="AlphaFoldDB" id="A0A9W6PMC4"/>
<evidence type="ECO:0000313" key="3">
    <source>
        <dbReference type="Proteomes" id="UP001165143"/>
    </source>
</evidence>
<dbReference type="OrthoDB" id="3874264at2"/>
<name>A0A9W6PMC4_9ACTN</name>
<feature type="compositionally biased region" description="Basic and acidic residues" evidence="1">
    <location>
        <begin position="22"/>
        <end position="35"/>
    </location>
</feature>
<proteinExistence type="predicted"/>
<organism evidence="2 3">
    <name type="scientific">Kitasatospora phosalacinea</name>
    <dbReference type="NCBI Taxonomy" id="2065"/>
    <lineage>
        <taxon>Bacteria</taxon>
        <taxon>Bacillati</taxon>
        <taxon>Actinomycetota</taxon>
        <taxon>Actinomycetes</taxon>
        <taxon>Kitasatosporales</taxon>
        <taxon>Streptomycetaceae</taxon>
        <taxon>Kitasatospora</taxon>
    </lineage>
</organism>
<feature type="region of interest" description="Disordered" evidence="1">
    <location>
        <begin position="22"/>
        <end position="54"/>
    </location>
</feature>
<feature type="compositionally biased region" description="Acidic residues" evidence="1">
    <location>
        <begin position="36"/>
        <end position="46"/>
    </location>
</feature>
<accession>A0A9W6PMC4</accession>
<gene>
    <name evidence="2" type="ORF">Kpho01_56920</name>
</gene>